<dbReference type="AlphaFoldDB" id="A0A397VMP1"/>
<accession>A0A397VMP1</accession>
<dbReference type="InterPro" id="IPR006594">
    <property type="entry name" value="LisH"/>
</dbReference>
<reference evidence="3 4" key="1">
    <citation type="submission" date="2018-06" db="EMBL/GenBank/DDBJ databases">
        <title>Comparative genomics reveals the genomic features of Rhizophagus irregularis, R. cerebriforme, R. diaphanum and Gigaspora rosea, and their symbiotic lifestyle signature.</title>
        <authorList>
            <person name="Morin E."/>
            <person name="San Clemente H."/>
            <person name="Chen E.C.H."/>
            <person name="De La Providencia I."/>
            <person name="Hainaut M."/>
            <person name="Kuo A."/>
            <person name="Kohler A."/>
            <person name="Murat C."/>
            <person name="Tang N."/>
            <person name="Roy S."/>
            <person name="Loubradou J."/>
            <person name="Henrissat B."/>
            <person name="Grigoriev I.V."/>
            <person name="Corradi N."/>
            <person name="Roux C."/>
            <person name="Martin F.M."/>
        </authorList>
    </citation>
    <scope>NUCLEOTIDE SEQUENCE [LARGE SCALE GENOMIC DNA]</scope>
    <source>
        <strain evidence="3 4">DAOM 194757</strain>
    </source>
</reference>
<dbReference type="Gene3D" id="1.25.40.10">
    <property type="entry name" value="Tetratricopeptide repeat domain"/>
    <property type="match status" value="1"/>
</dbReference>
<dbReference type="SUPFAM" id="SSF81901">
    <property type="entry name" value="HCP-like"/>
    <property type="match status" value="1"/>
</dbReference>
<keyword evidence="4" id="KW-1185">Reference proteome</keyword>
<dbReference type="STRING" id="44941.A0A397VMP1"/>
<evidence type="ECO:0000256" key="1">
    <source>
        <dbReference type="ARBA" id="ARBA00004123"/>
    </source>
</evidence>
<evidence type="ECO:0000313" key="3">
    <source>
        <dbReference type="EMBL" id="RIB20436.1"/>
    </source>
</evidence>
<dbReference type="SMART" id="SM00671">
    <property type="entry name" value="SEL1"/>
    <property type="match status" value="1"/>
</dbReference>
<dbReference type="PROSITE" id="PS50896">
    <property type="entry name" value="LISH"/>
    <property type="match status" value="1"/>
</dbReference>
<dbReference type="PANTHER" id="PTHR12610:SF12">
    <property type="entry name" value="SEQUENCE-SPECIFIC SINGLE-STRANDED DNA-BINDING PROTEIN, ISOFORM D"/>
    <property type="match status" value="1"/>
</dbReference>
<proteinExistence type="predicted"/>
<dbReference type="OrthoDB" id="5600002at2759"/>
<dbReference type="InterPro" id="IPR011990">
    <property type="entry name" value="TPR-like_helical_dom_sf"/>
</dbReference>
<dbReference type="PANTHER" id="PTHR12610">
    <property type="entry name" value="SINGLE STRANDED DNA BINDING PROTEIN"/>
    <property type="match status" value="1"/>
</dbReference>
<dbReference type="InterPro" id="IPR006597">
    <property type="entry name" value="Sel1-like"/>
</dbReference>
<evidence type="ECO:0000256" key="2">
    <source>
        <dbReference type="ARBA" id="ARBA00023242"/>
    </source>
</evidence>
<dbReference type="GO" id="GO:0045944">
    <property type="term" value="P:positive regulation of transcription by RNA polymerase II"/>
    <property type="evidence" value="ECO:0007669"/>
    <property type="project" value="TreeGrafter"/>
</dbReference>
<dbReference type="EMBL" id="QKWP01000417">
    <property type="protein sequence ID" value="RIB20436.1"/>
    <property type="molecule type" value="Genomic_DNA"/>
</dbReference>
<dbReference type="GO" id="GO:0005634">
    <property type="term" value="C:nucleus"/>
    <property type="evidence" value="ECO:0007669"/>
    <property type="project" value="UniProtKB-SubCell"/>
</dbReference>
<comment type="subcellular location">
    <subcellularLocation>
        <location evidence="1">Nucleus</location>
    </subcellularLocation>
</comment>
<gene>
    <name evidence="3" type="ORF">C2G38_2179296</name>
</gene>
<comment type="caution">
    <text evidence="3">The sequence shown here is derived from an EMBL/GenBank/DDBJ whole genome shotgun (WGS) entry which is preliminary data.</text>
</comment>
<dbReference type="SMART" id="SM00667">
    <property type="entry name" value="LisH"/>
    <property type="match status" value="1"/>
</dbReference>
<protein>
    <submittedName>
        <fullName evidence="3">Uncharacterized protein</fullName>
    </submittedName>
</protein>
<evidence type="ECO:0000313" key="4">
    <source>
        <dbReference type="Proteomes" id="UP000266673"/>
    </source>
</evidence>
<name>A0A397VMP1_9GLOM</name>
<sequence>MGLEKKKQASLCKFADTDNAVAINKVGFCYRSNGIGKDEHKAFEFYQKSADMGNVEGTHMIEEGFNLTENIMFDTVNYRHLGTLETLMILTSQTQQNQRGLMFREQRLLDVYVYDYLKRNRATKTAIAYLKECDILQSFIINESSYVDTTSLPDVDVPTQASEGFLYEWWTVFWDIYSAKLNHSGTVDMHNYVDQDQQSLDQQQRRLLNIYVYDYLKHSEAI</sequence>
<organism evidence="3 4">
    <name type="scientific">Gigaspora rosea</name>
    <dbReference type="NCBI Taxonomy" id="44941"/>
    <lineage>
        <taxon>Eukaryota</taxon>
        <taxon>Fungi</taxon>
        <taxon>Fungi incertae sedis</taxon>
        <taxon>Mucoromycota</taxon>
        <taxon>Glomeromycotina</taxon>
        <taxon>Glomeromycetes</taxon>
        <taxon>Diversisporales</taxon>
        <taxon>Gigasporaceae</taxon>
        <taxon>Gigaspora</taxon>
    </lineage>
</organism>
<keyword evidence="2" id="KW-0539">Nucleus</keyword>
<dbReference type="Proteomes" id="UP000266673">
    <property type="component" value="Unassembled WGS sequence"/>
</dbReference>